<dbReference type="PANTHER" id="PTHR12741">
    <property type="entry name" value="LYST-INTERACTING PROTEIN LIP5 DOPAMINE RESPONSIVE PROTEIN DRG-1"/>
    <property type="match status" value="1"/>
</dbReference>
<comment type="caution">
    <text evidence="3">The sequence shown here is derived from an EMBL/GenBank/DDBJ whole genome shotgun (WGS) entry which is preliminary data.</text>
</comment>
<dbReference type="PANTHER" id="PTHR12741:SF48">
    <property type="entry name" value="1,3-BETA-GLUCAN SYNTHASE COMPONENT FKS1-RELATED"/>
    <property type="match status" value="1"/>
</dbReference>
<reference evidence="3 4" key="1">
    <citation type="journal article" date="2018" name="PLoS Genet.">
        <title>Population sequencing reveals clonal diversity and ancestral inbreeding in the grapevine cultivar Chardonnay.</title>
        <authorList>
            <person name="Roach M.J."/>
            <person name="Johnson D.L."/>
            <person name="Bohlmann J."/>
            <person name="van Vuuren H.J."/>
            <person name="Jones S.J."/>
            <person name="Pretorius I.S."/>
            <person name="Schmidt S.A."/>
            <person name="Borneman A.R."/>
        </authorList>
    </citation>
    <scope>NUCLEOTIDE SEQUENCE [LARGE SCALE GENOMIC DNA]</scope>
    <source>
        <strain evidence="4">cv. Chardonnay</strain>
        <strain evidence="3">I10V1</strain>
        <tissue evidence="3">Leaf</tissue>
    </source>
</reference>
<evidence type="ECO:0000313" key="3">
    <source>
        <dbReference type="EMBL" id="RVX12825.1"/>
    </source>
</evidence>
<protein>
    <submittedName>
        <fullName evidence="3">Callose synthase 3</fullName>
    </submittedName>
</protein>
<evidence type="ECO:0000313" key="4">
    <source>
        <dbReference type="Proteomes" id="UP000288805"/>
    </source>
</evidence>
<dbReference type="EMBL" id="QGNW01000026">
    <property type="protein sequence ID" value="RVX12825.1"/>
    <property type="molecule type" value="Genomic_DNA"/>
</dbReference>
<proteinExistence type="predicted"/>
<sequence length="234" mass="26817">MAFELYGMLAGNVSPMTGEHVKPAYGGEEEAFLKKVVTPIYEVIAKEADRSKRGKSKHSQWRNYDDLNEYFWSVDCFRLGWPMRADADFFYLPIEETHNERNGDGKPAARDRWMGKVNFVEIRSFWHIFRSFDRMWSFFILCLQAMIIVAWNGSGEPSSIFSGDVFKKVLSVFITAAILKLGQGMLENSPEIETSRDDKKGCCPIHDQLASSLPQRSQSSFQSKQLRLSYVIGE</sequence>
<name>A0A438JV63_VITVI</name>
<accession>A0A438JV63</accession>
<gene>
    <name evidence="3" type="primary">CALS3_0</name>
    <name evidence="2" type="synonym">CALS3_4</name>
    <name evidence="3" type="ORF">CK203_009929</name>
    <name evidence="2" type="ORF">CK203_089934</name>
</gene>
<dbReference type="InterPro" id="IPR026899">
    <property type="entry name" value="FKS1-like_dom1"/>
</dbReference>
<evidence type="ECO:0000259" key="1">
    <source>
        <dbReference type="SMART" id="SM01205"/>
    </source>
</evidence>
<dbReference type="EMBL" id="QGNW01001249">
    <property type="protein sequence ID" value="RVW48571.1"/>
    <property type="molecule type" value="Genomic_DNA"/>
</dbReference>
<organism evidence="3 4">
    <name type="scientific">Vitis vinifera</name>
    <name type="common">Grape</name>
    <dbReference type="NCBI Taxonomy" id="29760"/>
    <lineage>
        <taxon>Eukaryota</taxon>
        <taxon>Viridiplantae</taxon>
        <taxon>Streptophyta</taxon>
        <taxon>Embryophyta</taxon>
        <taxon>Tracheophyta</taxon>
        <taxon>Spermatophyta</taxon>
        <taxon>Magnoliopsida</taxon>
        <taxon>eudicotyledons</taxon>
        <taxon>Gunneridae</taxon>
        <taxon>Pentapetalae</taxon>
        <taxon>rosids</taxon>
        <taxon>Vitales</taxon>
        <taxon>Vitaceae</taxon>
        <taxon>Viteae</taxon>
        <taxon>Vitis</taxon>
    </lineage>
</organism>
<evidence type="ECO:0000313" key="2">
    <source>
        <dbReference type="EMBL" id="RVW48571.1"/>
    </source>
</evidence>
<feature type="domain" description="1,3-beta-glucan synthase component FKS1-like" evidence="1">
    <location>
        <begin position="1"/>
        <end position="84"/>
    </location>
</feature>
<dbReference type="SMART" id="SM01205">
    <property type="entry name" value="FKS1_dom1"/>
    <property type="match status" value="1"/>
</dbReference>
<dbReference type="Pfam" id="PF14288">
    <property type="entry name" value="FKS1_dom1"/>
    <property type="match status" value="1"/>
</dbReference>
<dbReference type="AlphaFoldDB" id="A0A438JV63"/>
<dbReference type="Proteomes" id="UP000288805">
    <property type="component" value="Unassembled WGS sequence"/>
</dbReference>